<dbReference type="Pfam" id="PF00505">
    <property type="entry name" value="HMG_box"/>
    <property type="match status" value="1"/>
</dbReference>
<sequence length="230" mass="24929">MSKEERVAKAHQIIASIAQNLTDLVDIFLSDKFTDDLPVVEHKKKRRDPNAPKLPTSNFFLFTNSIREEVEKAHPDSTFAEKSKIYGARWQKLSDEERKPFNEKAKEERGKYNEEMVIYEASQDEDHTDKKSKKETKPVASPPKAAAVPPKSSKSTKAAPAAAPVAPAKPAKASKASPPTKPAKAAPVKASKAAPVKAAPAKAAKKVVEESSSSDSDSEDSSSSDSDDSE</sequence>
<proteinExistence type="predicted"/>
<evidence type="ECO:0000256" key="2">
    <source>
        <dbReference type="ARBA" id="ARBA00023242"/>
    </source>
</evidence>
<dbReference type="PROSITE" id="PS50118">
    <property type="entry name" value="HMG_BOX_2"/>
    <property type="match status" value="1"/>
</dbReference>
<dbReference type="InterPro" id="IPR051965">
    <property type="entry name" value="ChromReg_NeuronalGeneExpr"/>
</dbReference>
<feature type="DNA-binding region" description="HMG box" evidence="3">
    <location>
        <begin position="52"/>
        <end position="120"/>
    </location>
</feature>
<gene>
    <name evidence="6" type="ORF">MFLAVUS_010779</name>
</gene>
<reference evidence="6 7" key="1">
    <citation type="submission" date="2024-04" db="EMBL/GenBank/DDBJ databases">
        <title>genome sequences of Mucor flavus KT1a and Helicostylum pulchrum KT1b strains isolated from the surface of a dry-aged beef.</title>
        <authorList>
            <person name="Toyotome T."/>
            <person name="Hosono M."/>
            <person name="Torimaru M."/>
            <person name="Fukuda K."/>
            <person name="Mikami N."/>
        </authorList>
    </citation>
    <scope>NUCLEOTIDE SEQUENCE [LARGE SCALE GENOMIC DNA]</scope>
    <source>
        <strain evidence="6 7">KT1a</strain>
    </source>
</reference>
<evidence type="ECO:0000256" key="4">
    <source>
        <dbReference type="SAM" id="MobiDB-lite"/>
    </source>
</evidence>
<evidence type="ECO:0000259" key="5">
    <source>
        <dbReference type="PROSITE" id="PS50118"/>
    </source>
</evidence>
<dbReference type="EMBL" id="BAABUK010000039">
    <property type="protein sequence ID" value="GAA5817236.1"/>
    <property type="molecule type" value="Genomic_DNA"/>
</dbReference>
<keyword evidence="7" id="KW-1185">Reference proteome</keyword>
<evidence type="ECO:0000313" key="7">
    <source>
        <dbReference type="Proteomes" id="UP001473302"/>
    </source>
</evidence>
<dbReference type="InterPro" id="IPR009071">
    <property type="entry name" value="HMG_box_dom"/>
</dbReference>
<name>A0ABP9ZDS5_9FUNG</name>
<dbReference type="PANTHER" id="PTHR46040:SF3">
    <property type="entry name" value="HIGH MOBILITY GROUP PROTEIN 2"/>
    <property type="match status" value="1"/>
</dbReference>
<comment type="caution">
    <text evidence="6">The sequence shown here is derived from an EMBL/GenBank/DDBJ whole genome shotgun (WGS) entry which is preliminary data.</text>
</comment>
<feature type="compositionally biased region" description="Acidic residues" evidence="4">
    <location>
        <begin position="216"/>
        <end position="230"/>
    </location>
</feature>
<feature type="domain" description="HMG box" evidence="5">
    <location>
        <begin position="52"/>
        <end position="120"/>
    </location>
</feature>
<dbReference type="SUPFAM" id="SSF47095">
    <property type="entry name" value="HMG-box"/>
    <property type="match status" value="1"/>
</dbReference>
<feature type="compositionally biased region" description="Basic and acidic residues" evidence="4">
    <location>
        <begin position="92"/>
        <end position="114"/>
    </location>
</feature>
<feature type="compositionally biased region" description="Low complexity" evidence="4">
    <location>
        <begin position="138"/>
        <end position="202"/>
    </location>
</feature>
<dbReference type="InterPro" id="IPR036910">
    <property type="entry name" value="HMG_box_dom_sf"/>
</dbReference>
<evidence type="ECO:0000256" key="3">
    <source>
        <dbReference type="PROSITE-ProRule" id="PRU00267"/>
    </source>
</evidence>
<evidence type="ECO:0000256" key="1">
    <source>
        <dbReference type="ARBA" id="ARBA00023125"/>
    </source>
</evidence>
<dbReference type="Proteomes" id="UP001473302">
    <property type="component" value="Unassembled WGS sequence"/>
</dbReference>
<dbReference type="Gene3D" id="1.10.30.10">
    <property type="entry name" value="High mobility group box domain"/>
    <property type="match status" value="1"/>
</dbReference>
<protein>
    <recommendedName>
        <fullName evidence="5">HMG box domain-containing protein</fullName>
    </recommendedName>
</protein>
<feature type="region of interest" description="Disordered" evidence="4">
    <location>
        <begin position="71"/>
        <end position="230"/>
    </location>
</feature>
<dbReference type="SMART" id="SM00398">
    <property type="entry name" value="HMG"/>
    <property type="match status" value="1"/>
</dbReference>
<organism evidence="6 7">
    <name type="scientific">Mucor flavus</name>
    <dbReference type="NCBI Taxonomy" id="439312"/>
    <lineage>
        <taxon>Eukaryota</taxon>
        <taxon>Fungi</taxon>
        <taxon>Fungi incertae sedis</taxon>
        <taxon>Mucoromycota</taxon>
        <taxon>Mucoromycotina</taxon>
        <taxon>Mucoromycetes</taxon>
        <taxon>Mucorales</taxon>
        <taxon>Mucorineae</taxon>
        <taxon>Mucoraceae</taxon>
        <taxon>Mucor</taxon>
    </lineage>
</organism>
<accession>A0ABP9ZDS5</accession>
<keyword evidence="1 3" id="KW-0238">DNA-binding</keyword>
<dbReference type="PANTHER" id="PTHR46040">
    <property type="entry name" value="HIGH MOBILITY GROUP PROTEIN 2"/>
    <property type="match status" value="1"/>
</dbReference>
<feature type="compositionally biased region" description="Basic and acidic residues" evidence="4">
    <location>
        <begin position="71"/>
        <end position="84"/>
    </location>
</feature>
<evidence type="ECO:0000313" key="6">
    <source>
        <dbReference type="EMBL" id="GAA5817236.1"/>
    </source>
</evidence>
<keyword evidence="2 3" id="KW-0539">Nucleus</keyword>